<dbReference type="Pfam" id="PF00291">
    <property type="entry name" value="PALP"/>
    <property type="match status" value="1"/>
</dbReference>
<feature type="compositionally biased region" description="Basic and acidic residues" evidence="1">
    <location>
        <begin position="316"/>
        <end position="327"/>
    </location>
</feature>
<reference evidence="3 4" key="1">
    <citation type="journal article" date="2014" name="Front. Microbiol.">
        <title>Population and genomic analysis of the genus Halorubrum.</title>
        <authorList>
            <person name="Fullmer M.S."/>
            <person name="Soucy S.M."/>
            <person name="Swithers K.S."/>
            <person name="Makkay A.M."/>
            <person name="Wheeler R."/>
            <person name="Ventosa A."/>
            <person name="Gogarten J.P."/>
            <person name="Papke R.T."/>
        </authorList>
    </citation>
    <scope>NUCLEOTIDE SEQUENCE [LARGE SCALE GENOMIC DNA]</scope>
    <source>
        <strain evidence="3 4">C49</strain>
    </source>
</reference>
<organism evidence="3 4">
    <name type="scientific">Halorubrum persicum</name>
    <dbReference type="NCBI Taxonomy" id="1383844"/>
    <lineage>
        <taxon>Archaea</taxon>
        <taxon>Methanobacteriati</taxon>
        <taxon>Methanobacteriota</taxon>
        <taxon>Stenosarchaea group</taxon>
        <taxon>Halobacteria</taxon>
        <taxon>Halobacteriales</taxon>
        <taxon>Haloferacaceae</taxon>
        <taxon>Halorubrum</taxon>
    </lineage>
</organism>
<gene>
    <name evidence="3" type="ORF">DJ69_07645</name>
</gene>
<evidence type="ECO:0000313" key="3">
    <source>
        <dbReference type="EMBL" id="PHQ39151.1"/>
    </source>
</evidence>
<evidence type="ECO:0000256" key="1">
    <source>
        <dbReference type="SAM" id="MobiDB-lite"/>
    </source>
</evidence>
<proteinExistence type="predicted"/>
<dbReference type="SUPFAM" id="SSF53686">
    <property type="entry name" value="Tryptophan synthase beta subunit-like PLP-dependent enzymes"/>
    <property type="match status" value="1"/>
</dbReference>
<dbReference type="OrthoDB" id="10138at2157"/>
<dbReference type="Proteomes" id="UP000222824">
    <property type="component" value="Unassembled WGS sequence"/>
</dbReference>
<feature type="compositionally biased region" description="Low complexity" evidence="1">
    <location>
        <begin position="333"/>
        <end position="351"/>
    </location>
</feature>
<name>A0A2G1WJH1_9EURY</name>
<dbReference type="InterPro" id="IPR001926">
    <property type="entry name" value="TrpB-like_PALP"/>
</dbReference>
<protein>
    <recommendedName>
        <fullName evidence="2">Tryptophan synthase beta chain-like PALP domain-containing protein</fullName>
    </recommendedName>
</protein>
<sequence length="351" mass="37141">MTADPAAVGETPLLELDIDVSPTVYAKAEWFNQIGAGYGGGSIKTRIGKAMVDAAVAAPEPVADRTLLEASSGNTGTAVARFGAERGFDVEIVVPDDAGAGKIAAIEAAGAETTFVDSDRGYDAYVEDCRDLVREAPDAYCYLNQYENAANPAVHAATTGVEIWDQTDGAVTHFVAGAGTGGTLVGVSNALDDRGVDVYGFEPATDEHDIAGLKHSHSTDHYVPGTYEPAAVETLSFLPTDRAYEYARWLHARYADRSPTIADPGQWDRQFVREHLRVDGEFLVGPSSGACVAMVDRLASMGVLDSEDVVVIPFPDRGDRYPERDLRGASSETHSATKPTPAASSARPNSG</sequence>
<dbReference type="RefSeq" id="WP_099255088.1">
    <property type="nucleotide sequence ID" value="NZ_NHOA01000046.1"/>
</dbReference>
<keyword evidence="4" id="KW-1185">Reference proteome</keyword>
<comment type="caution">
    <text evidence="3">The sequence shown here is derived from an EMBL/GenBank/DDBJ whole genome shotgun (WGS) entry which is preliminary data.</text>
</comment>
<evidence type="ECO:0000259" key="2">
    <source>
        <dbReference type="Pfam" id="PF00291"/>
    </source>
</evidence>
<feature type="region of interest" description="Disordered" evidence="1">
    <location>
        <begin position="314"/>
        <end position="351"/>
    </location>
</feature>
<accession>A0A2G1WJH1</accession>
<evidence type="ECO:0000313" key="4">
    <source>
        <dbReference type="Proteomes" id="UP000222824"/>
    </source>
</evidence>
<dbReference type="EMBL" id="NHOA01000046">
    <property type="protein sequence ID" value="PHQ39151.1"/>
    <property type="molecule type" value="Genomic_DNA"/>
</dbReference>
<dbReference type="Gene3D" id="3.40.50.1100">
    <property type="match status" value="2"/>
</dbReference>
<feature type="domain" description="Tryptophan synthase beta chain-like PALP" evidence="2">
    <location>
        <begin position="7"/>
        <end position="316"/>
    </location>
</feature>
<dbReference type="InterPro" id="IPR050214">
    <property type="entry name" value="Cys_Synth/Cystath_Beta-Synth"/>
</dbReference>
<dbReference type="InterPro" id="IPR036052">
    <property type="entry name" value="TrpB-like_PALP_sf"/>
</dbReference>
<dbReference type="PANTHER" id="PTHR10314">
    <property type="entry name" value="CYSTATHIONINE BETA-SYNTHASE"/>
    <property type="match status" value="1"/>
</dbReference>
<dbReference type="AlphaFoldDB" id="A0A2G1WJH1"/>